<reference evidence="2 3" key="1">
    <citation type="submission" date="2020-02" db="EMBL/GenBank/DDBJ databases">
        <authorList>
            <person name="Zheng R.K."/>
            <person name="Sun C.M."/>
        </authorList>
    </citation>
    <scope>NUCLEOTIDE SEQUENCE [LARGE SCALE GENOMIC DNA]</scope>
    <source>
        <strain evidence="3">rifampicinis</strain>
    </source>
</reference>
<dbReference type="KEGG" id="pmet:G4Y79_11170"/>
<name>A0A7S8IFN1_9CHLR</name>
<dbReference type="SUPFAM" id="SSF55729">
    <property type="entry name" value="Acyl-CoA N-acyltransferases (Nat)"/>
    <property type="match status" value="1"/>
</dbReference>
<evidence type="ECO:0000313" key="3">
    <source>
        <dbReference type="Proteomes" id="UP000594468"/>
    </source>
</evidence>
<keyword evidence="2" id="KW-0808">Transferase</keyword>
<accession>A0A7S8IFN1</accession>
<sequence length="178" mass="20233">MSEVDFTIRPLEREDREWVAHFMDEYWGTTQIVSRGQTHYGHLLPGLVAERTGNQSDEGEDEAADDAAEPLGLITYHIVGDACEITTLNSLDEHRGVGSALVEALIATIKELGGIRRIWLITTNDNLNALRFWQKREFTLVTIHRDAIQESRRIKPQIPIIGQDGIPIRDEIELEYNL</sequence>
<organism evidence="2 3">
    <name type="scientific">Phototrophicus methaneseepsis</name>
    <dbReference type="NCBI Taxonomy" id="2710758"/>
    <lineage>
        <taxon>Bacteria</taxon>
        <taxon>Bacillati</taxon>
        <taxon>Chloroflexota</taxon>
        <taxon>Candidatus Thermofontia</taxon>
        <taxon>Phototrophicales</taxon>
        <taxon>Phototrophicaceae</taxon>
        <taxon>Phototrophicus</taxon>
    </lineage>
</organism>
<dbReference type="GO" id="GO:0016747">
    <property type="term" value="F:acyltransferase activity, transferring groups other than amino-acyl groups"/>
    <property type="evidence" value="ECO:0007669"/>
    <property type="project" value="InterPro"/>
</dbReference>
<keyword evidence="3" id="KW-1185">Reference proteome</keyword>
<dbReference type="AlphaFoldDB" id="A0A7S8IFN1"/>
<dbReference type="Gene3D" id="3.40.630.30">
    <property type="match status" value="1"/>
</dbReference>
<dbReference type="InterPro" id="IPR016181">
    <property type="entry name" value="Acyl_CoA_acyltransferase"/>
</dbReference>
<dbReference type="PROSITE" id="PS51186">
    <property type="entry name" value="GNAT"/>
    <property type="match status" value="1"/>
</dbReference>
<proteinExistence type="predicted"/>
<dbReference type="RefSeq" id="WP_195172963.1">
    <property type="nucleotide sequence ID" value="NZ_CP062983.1"/>
</dbReference>
<dbReference type="InterPro" id="IPR000182">
    <property type="entry name" value="GNAT_dom"/>
</dbReference>
<feature type="domain" description="N-acetyltransferase" evidence="1">
    <location>
        <begin position="6"/>
        <end position="155"/>
    </location>
</feature>
<dbReference type="Pfam" id="PF00583">
    <property type="entry name" value="Acetyltransf_1"/>
    <property type="match status" value="1"/>
</dbReference>
<evidence type="ECO:0000313" key="2">
    <source>
        <dbReference type="EMBL" id="QPC84900.1"/>
    </source>
</evidence>
<dbReference type="CDD" id="cd04301">
    <property type="entry name" value="NAT_SF"/>
    <property type="match status" value="1"/>
</dbReference>
<dbReference type="Proteomes" id="UP000594468">
    <property type="component" value="Chromosome"/>
</dbReference>
<dbReference type="EMBL" id="CP062983">
    <property type="protein sequence ID" value="QPC84900.1"/>
    <property type="molecule type" value="Genomic_DNA"/>
</dbReference>
<protein>
    <submittedName>
        <fullName evidence="2">GNAT family N-acetyltransferase</fullName>
    </submittedName>
</protein>
<evidence type="ECO:0000259" key="1">
    <source>
        <dbReference type="PROSITE" id="PS51186"/>
    </source>
</evidence>
<gene>
    <name evidence="2" type="ORF">G4Y79_11170</name>
</gene>